<accession>A0A4P7NYL4</accession>
<dbReference type="Pfam" id="PF04809">
    <property type="entry name" value="HupH_C"/>
    <property type="match status" value="2"/>
</dbReference>
<dbReference type="AlphaFoldDB" id="A0A4P7NYL4"/>
<reference evidence="3 4" key="1">
    <citation type="submission" date="2018-08" db="EMBL/GenBank/DDBJ databases">
        <title>Horizontal acquisition of hydrogen conversion ability and other habitat adaptations in Hydrogenovibrio crunogenus strains.</title>
        <authorList>
            <person name="Gonnella G."/>
            <person name="Adam N."/>
            <person name="Perner M."/>
        </authorList>
    </citation>
    <scope>NUCLEOTIDE SEQUENCE [LARGE SCALE GENOMIC DNA]</scope>
    <source>
        <strain evidence="3 4">SP-41</strain>
    </source>
</reference>
<dbReference type="RefSeq" id="WP_135795441.1">
    <property type="nucleotide sequence ID" value="NZ_CP032096.1"/>
</dbReference>
<organism evidence="3 4">
    <name type="scientific">Hydrogenovibrio crunogenus</name>
    <dbReference type="NCBI Taxonomy" id="39765"/>
    <lineage>
        <taxon>Bacteria</taxon>
        <taxon>Pseudomonadati</taxon>
        <taxon>Pseudomonadota</taxon>
        <taxon>Gammaproteobacteria</taxon>
        <taxon>Thiotrichales</taxon>
        <taxon>Piscirickettsiaceae</taxon>
        <taxon>Hydrogenovibrio</taxon>
    </lineage>
</organism>
<evidence type="ECO:0000313" key="4">
    <source>
        <dbReference type="Proteomes" id="UP000296201"/>
    </source>
</evidence>
<evidence type="ECO:0000259" key="2">
    <source>
        <dbReference type="Pfam" id="PF04809"/>
    </source>
</evidence>
<proteinExistence type="inferred from homology"/>
<protein>
    <submittedName>
        <fullName evidence="3">Hydrogenase expression/formation protein</fullName>
    </submittedName>
</protein>
<gene>
    <name evidence="3" type="ORF">GHNINEIG_00802</name>
</gene>
<dbReference type="EMBL" id="CP032096">
    <property type="protein sequence ID" value="QBZ82766.1"/>
    <property type="molecule type" value="Genomic_DNA"/>
</dbReference>
<dbReference type="Gene3D" id="3.30.1370.140">
    <property type="entry name" value="HupH hydrogenase expression protein, C-terminal domain"/>
    <property type="match status" value="2"/>
</dbReference>
<feature type="domain" description="HupH hydrogenase expression protein C-terminal" evidence="2">
    <location>
        <begin position="59"/>
        <end position="148"/>
    </location>
</feature>
<dbReference type="InterPro" id="IPR038527">
    <property type="entry name" value="HupH_C_sf"/>
</dbReference>
<name>A0A4P7NYL4_9GAMM</name>
<dbReference type="Proteomes" id="UP000296201">
    <property type="component" value="Chromosome"/>
</dbReference>
<feature type="domain" description="HupH hydrogenase expression protein C-terminal" evidence="2">
    <location>
        <begin position="169"/>
        <end position="283"/>
    </location>
</feature>
<evidence type="ECO:0000256" key="1">
    <source>
        <dbReference type="ARBA" id="ARBA00010832"/>
    </source>
</evidence>
<sequence length="290" mass="32282">MSQYTDLSIPVSVVGPGTQPSEEDGMQLDYMKMPNDMSVFNAPIIMDDNIESYPVVEDLMNQLMNALTHFKEGDDAVRFDFATFEEKDIQFINKFLGEGEVAVIFNEENRQLRIQETVLAGVWRIAGHEDGNIIQAIEVGTVPVAIRNDTFAKANSIITLPKEQPAGTINAPSLLTELSDKSFAYLVGDEAHVVNLTLLPQSPEDLDMLGEYLGEGPTVFLSRGYGSCRVTSTNLKHVWWVQYFNSEDKLILNTLEVVDVPIVTQASIEDIRESSGRITEMVESVKTNDK</sequence>
<evidence type="ECO:0000313" key="3">
    <source>
        <dbReference type="EMBL" id="QBZ82766.1"/>
    </source>
</evidence>
<comment type="similarity">
    <text evidence="1">Belongs to the HupH/HyaF family.</text>
</comment>
<keyword evidence="4" id="KW-1185">Reference proteome</keyword>
<dbReference type="OrthoDB" id="6560677at2"/>
<dbReference type="InterPro" id="IPR006894">
    <property type="entry name" value="HupH_Hydgase_express_prot_C"/>
</dbReference>